<evidence type="ECO:0000313" key="9">
    <source>
        <dbReference type="EMBL" id="QDU91223.1"/>
    </source>
</evidence>
<evidence type="ECO:0000259" key="7">
    <source>
        <dbReference type="Pfam" id="PF04542"/>
    </source>
</evidence>
<dbReference type="InterPro" id="IPR013324">
    <property type="entry name" value="RNA_pol_sigma_r3/r4-like"/>
</dbReference>
<feature type="domain" description="RNA polymerase sigma factor 70 region 4 type 2" evidence="8">
    <location>
        <begin position="149"/>
        <end position="198"/>
    </location>
</feature>
<dbReference type="InterPro" id="IPR036388">
    <property type="entry name" value="WH-like_DNA-bd_sf"/>
</dbReference>
<sequence length="644" mass="67437">MRSVAQPARTRASAGASTANASTAGGWTDLATDGELLGVYCRTGDQLAFSRLVDRHGTMVAAVCRRVLRNEHDADDALQATFLLLARHGRSVRGGESLAGWLYRVAFRTAIAARKRRLRRREEPLPAVEALPAEEAFPDLTGRHAVGVLMQELALLPEQYRTPLVMRHLEGQSRRAIAERTDATIAAVQGRLARGAKLLRQKMLRRGVSFAAAVTTLAAASGRAAASPDALRLTLKYAVGDPGAVSPTAASLYHEGVRTMLIATLAKPLAVAAAASLLALAAVAPAAWGDGPAGQTEGLSLSTAVELGGDDPSGADVVLAGNDGAVAAEGESLGLAADDRLTVQVTAKQGPQWRADDANSKQRLSEHEGNLIEAIERVDESMAELEESLGFTSGRLADKRKQLLSALESVRVMQIDALASDAYVGAILASTGPKPSGPSRGKPVQAPIAALQPASPTPARHAYQRPPAIEHDLWPQATSTSWAGSPQNQPSRPAYFPHAPQQLGPLGDPNGGYTERNKAYGYSVQQLQERLNLVLDPSPMLKVDGDLGPASTAAVKRFQQQAGLPSTGVADQATRTALGLFGGPAPANWGFNAPVNQQAPQYSAPGGFQQGAAPPGAYAPADLVPTPASATWQEQAFPAPSPSR</sequence>
<dbReference type="InterPro" id="IPR013249">
    <property type="entry name" value="RNA_pol_sigma70_r4_t2"/>
</dbReference>
<dbReference type="RefSeq" id="WP_145291133.1">
    <property type="nucleotide sequence ID" value="NZ_CP036291.1"/>
</dbReference>
<evidence type="ECO:0000256" key="1">
    <source>
        <dbReference type="ARBA" id="ARBA00010641"/>
    </source>
</evidence>
<dbReference type="InterPro" id="IPR014284">
    <property type="entry name" value="RNA_pol_sigma-70_dom"/>
</dbReference>
<dbReference type="AlphaFoldDB" id="A0A518DIB1"/>
<dbReference type="NCBIfam" id="TIGR02937">
    <property type="entry name" value="sigma70-ECF"/>
    <property type="match status" value="1"/>
</dbReference>
<dbReference type="SUPFAM" id="SSF47090">
    <property type="entry name" value="PGBD-like"/>
    <property type="match status" value="1"/>
</dbReference>
<evidence type="ECO:0000256" key="3">
    <source>
        <dbReference type="ARBA" id="ARBA00023082"/>
    </source>
</evidence>
<dbReference type="InterPro" id="IPR036365">
    <property type="entry name" value="PGBD-like_sf"/>
</dbReference>
<dbReference type="PANTHER" id="PTHR43133:SF51">
    <property type="entry name" value="RNA POLYMERASE SIGMA FACTOR"/>
    <property type="match status" value="1"/>
</dbReference>
<evidence type="ECO:0000259" key="8">
    <source>
        <dbReference type="Pfam" id="PF08281"/>
    </source>
</evidence>
<accession>A0A518DIB1</accession>
<dbReference type="InterPro" id="IPR007627">
    <property type="entry name" value="RNA_pol_sigma70_r2"/>
</dbReference>
<organism evidence="9 10">
    <name type="scientific">Pirellulimonas nuda</name>
    <dbReference type="NCBI Taxonomy" id="2528009"/>
    <lineage>
        <taxon>Bacteria</taxon>
        <taxon>Pseudomonadati</taxon>
        <taxon>Planctomycetota</taxon>
        <taxon>Planctomycetia</taxon>
        <taxon>Pirellulales</taxon>
        <taxon>Lacipirellulaceae</taxon>
        <taxon>Pirellulimonas</taxon>
    </lineage>
</organism>
<keyword evidence="10" id="KW-1185">Reference proteome</keyword>
<feature type="domain" description="Peptidoglycan binding-like" evidence="6">
    <location>
        <begin position="522"/>
        <end position="578"/>
    </location>
</feature>
<keyword evidence="2" id="KW-0805">Transcription regulation</keyword>
<dbReference type="SUPFAM" id="SSF88946">
    <property type="entry name" value="Sigma2 domain of RNA polymerase sigma factors"/>
    <property type="match status" value="1"/>
</dbReference>
<dbReference type="GO" id="GO:0003677">
    <property type="term" value="F:DNA binding"/>
    <property type="evidence" value="ECO:0007669"/>
    <property type="project" value="InterPro"/>
</dbReference>
<evidence type="ECO:0000256" key="2">
    <source>
        <dbReference type="ARBA" id="ARBA00023015"/>
    </source>
</evidence>
<dbReference type="GO" id="GO:0006352">
    <property type="term" value="P:DNA-templated transcription initiation"/>
    <property type="evidence" value="ECO:0007669"/>
    <property type="project" value="InterPro"/>
</dbReference>
<feature type="region of interest" description="Disordered" evidence="5">
    <location>
        <begin position="591"/>
        <end position="644"/>
    </location>
</feature>
<dbReference type="Gene3D" id="1.10.1740.10">
    <property type="match status" value="1"/>
</dbReference>
<dbReference type="InterPro" id="IPR013325">
    <property type="entry name" value="RNA_pol_sigma_r2"/>
</dbReference>
<dbReference type="CDD" id="cd06171">
    <property type="entry name" value="Sigma70_r4"/>
    <property type="match status" value="1"/>
</dbReference>
<dbReference type="EMBL" id="CP036291">
    <property type="protein sequence ID" value="QDU91223.1"/>
    <property type="molecule type" value="Genomic_DNA"/>
</dbReference>
<proteinExistence type="inferred from homology"/>
<comment type="similarity">
    <text evidence="1">Belongs to the sigma-70 factor family. ECF subfamily.</text>
</comment>
<dbReference type="InterPro" id="IPR039425">
    <property type="entry name" value="RNA_pol_sigma-70-like"/>
</dbReference>
<feature type="region of interest" description="Disordered" evidence="5">
    <location>
        <begin position="1"/>
        <end position="22"/>
    </location>
</feature>
<dbReference type="InterPro" id="IPR002477">
    <property type="entry name" value="Peptidoglycan-bd-like"/>
</dbReference>
<feature type="compositionally biased region" description="Low complexity" evidence="5">
    <location>
        <begin position="604"/>
        <end position="621"/>
    </location>
</feature>
<keyword evidence="4" id="KW-0804">Transcription</keyword>
<dbReference type="KEGG" id="pnd:Pla175_46430"/>
<dbReference type="Gene3D" id="1.10.101.10">
    <property type="entry name" value="PGBD-like superfamily/PGBD"/>
    <property type="match status" value="1"/>
</dbReference>
<evidence type="ECO:0000256" key="4">
    <source>
        <dbReference type="ARBA" id="ARBA00023163"/>
    </source>
</evidence>
<feature type="domain" description="RNA polymerase sigma-70 region 2" evidence="7">
    <location>
        <begin position="52"/>
        <end position="118"/>
    </location>
</feature>
<dbReference type="Pfam" id="PF04542">
    <property type="entry name" value="Sigma70_r2"/>
    <property type="match status" value="1"/>
</dbReference>
<name>A0A518DIB1_9BACT</name>
<reference evidence="9 10" key="1">
    <citation type="submission" date="2019-02" db="EMBL/GenBank/DDBJ databases">
        <title>Deep-cultivation of Planctomycetes and their phenomic and genomic characterization uncovers novel biology.</title>
        <authorList>
            <person name="Wiegand S."/>
            <person name="Jogler M."/>
            <person name="Boedeker C."/>
            <person name="Pinto D."/>
            <person name="Vollmers J."/>
            <person name="Rivas-Marin E."/>
            <person name="Kohn T."/>
            <person name="Peeters S.H."/>
            <person name="Heuer A."/>
            <person name="Rast P."/>
            <person name="Oberbeckmann S."/>
            <person name="Bunk B."/>
            <person name="Jeske O."/>
            <person name="Meyerdierks A."/>
            <person name="Storesund J.E."/>
            <person name="Kallscheuer N."/>
            <person name="Luecker S."/>
            <person name="Lage O.M."/>
            <person name="Pohl T."/>
            <person name="Merkel B.J."/>
            <person name="Hornburger P."/>
            <person name="Mueller R.-W."/>
            <person name="Bruemmer F."/>
            <person name="Labrenz M."/>
            <person name="Spormann A.M."/>
            <person name="Op den Camp H."/>
            <person name="Overmann J."/>
            <person name="Amann R."/>
            <person name="Jetten M.S.M."/>
            <person name="Mascher T."/>
            <person name="Medema M.H."/>
            <person name="Devos D.P."/>
            <person name="Kaster A.-K."/>
            <person name="Ovreas L."/>
            <person name="Rohde M."/>
            <person name="Galperin M.Y."/>
            <person name="Jogler C."/>
        </authorList>
    </citation>
    <scope>NUCLEOTIDE SEQUENCE [LARGE SCALE GENOMIC DNA]</scope>
    <source>
        <strain evidence="9 10">Pla175</strain>
    </source>
</reference>
<gene>
    <name evidence="9" type="primary">sigE_5</name>
    <name evidence="9" type="ORF">Pla175_46430</name>
</gene>
<dbReference type="GO" id="GO:0016987">
    <property type="term" value="F:sigma factor activity"/>
    <property type="evidence" value="ECO:0007669"/>
    <property type="project" value="UniProtKB-KW"/>
</dbReference>
<dbReference type="Pfam" id="PF08281">
    <property type="entry name" value="Sigma70_r4_2"/>
    <property type="match status" value="1"/>
</dbReference>
<evidence type="ECO:0000259" key="6">
    <source>
        <dbReference type="Pfam" id="PF01471"/>
    </source>
</evidence>
<feature type="compositionally biased region" description="Low complexity" evidence="5">
    <location>
        <begin position="8"/>
        <end position="22"/>
    </location>
</feature>
<dbReference type="Proteomes" id="UP000317429">
    <property type="component" value="Chromosome"/>
</dbReference>
<keyword evidence="3" id="KW-0731">Sigma factor</keyword>
<dbReference type="InterPro" id="IPR036366">
    <property type="entry name" value="PGBDSf"/>
</dbReference>
<dbReference type="Pfam" id="PF01471">
    <property type="entry name" value="PG_binding_1"/>
    <property type="match status" value="1"/>
</dbReference>
<evidence type="ECO:0000256" key="5">
    <source>
        <dbReference type="SAM" id="MobiDB-lite"/>
    </source>
</evidence>
<dbReference type="PANTHER" id="PTHR43133">
    <property type="entry name" value="RNA POLYMERASE ECF-TYPE SIGMA FACTO"/>
    <property type="match status" value="1"/>
</dbReference>
<dbReference type="OrthoDB" id="291047at2"/>
<evidence type="ECO:0000313" key="10">
    <source>
        <dbReference type="Proteomes" id="UP000317429"/>
    </source>
</evidence>
<protein>
    <submittedName>
        <fullName evidence="9">ECF RNA polymerase sigma factor SigE</fullName>
    </submittedName>
</protein>
<dbReference type="Gene3D" id="1.10.10.10">
    <property type="entry name" value="Winged helix-like DNA-binding domain superfamily/Winged helix DNA-binding domain"/>
    <property type="match status" value="1"/>
</dbReference>
<dbReference type="SUPFAM" id="SSF88659">
    <property type="entry name" value="Sigma3 and sigma4 domains of RNA polymerase sigma factors"/>
    <property type="match status" value="1"/>
</dbReference>